<sequence>MQNMTGRALLILLVIFIFNLSCSKRGTDPGDDNGDNNGPEPPLVEQVGSDETFEIATWNIEQFPKATDTRTTLQKIIEQLDIDLIAVEEIVGTSSFNTMINDMEGWDGVLNSYPPQYPGYQRTGIIYKSQMFSVSNVRYILNQYEYEFASRPPFAAYVELRDTTNTTILDFNIIVVHLKARDDGADRRRKSIEYLEQYVRDEISAGADPDFIILGDWNDQLDDPPNYNVFKAFKDKPSDYRFLTSSILNEYSYLIDPYKTLIDHIMITTSLSGKYGQGKTEALKLEQQYGQYISVVSDHRPVVSIFKGFSVN</sequence>
<dbReference type="AlphaFoldDB" id="A0A7V4WWX6"/>
<gene>
    <name evidence="2" type="ORF">ENK44_15090</name>
</gene>
<protein>
    <recommendedName>
        <fullName evidence="1">Endonuclease/exonuclease/phosphatase domain-containing protein</fullName>
    </recommendedName>
</protein>
<evidence type="ECO:0000313" key="2">
    <source>
        <dbReference type="EMBL" id="HGY57032.1"/>
    </source>
</evidence>
<dbReference type="Pfam" id="PF03372">
    <property type="entry name" value="Exo_endo_phos"/>
    <property type="match status" value="1"/>
</dbReference>
<dbReference type="EMBL" id="DRQG01000142">
    <property type="protein sequence ID" value="HGY57032.1"/>
    <property type="molecule type" value="Genomic_DNA"/>
</dbReference>
<dbReference type="InterPro" id="IPR005135">
    <property type="entry name" value="Endo/exonuclease/phosphatase"/>
</dbReference>
<dbReference type="Proteomes" id="UP000885779">
    <property type="component" value="Unassembled WGS sequence"/>
</dbReference>
<proteinExistence type="predicted"/>
<name>A0A7V4WWX6_CALAY</name>
<dbReference type="Gene3D" id="3.60.10.10">
    <property type="entry name" value="Endonuclease/exonuclease/phosphatase"/>
    <property type="match status" value="1"/>
</dbReference>
<comment type="caution">
    <text evidence="2">The sequence shown here is derived from an EMBL/GenBank/DDBJ whole genome shotgun (WGS) entry which is preliminary data.</text>
</comment>
<accession>A0A7V4WWX6</accession>
<reference evidence="2" key="1">
    <citation type="journal article" date="2020" name="mSystems">
        <title>Genome- and Community-Level Interaction Insights into Carbon Utilization and Element Cycling Functions of Hydrothermarchaeota in Hydrothermal Sediment.</title>
        <authorList>
            <person name="Zhou Z."/>
            <person name="Liu Y."/>
            <person name="Xu W."/>
            <person name="Pan J."/>
            <person name="Luo Z.H."/>
            <person name="Li M."/>
        </authorList>
    </citation>
    <scope>NUCLEOTIDE SEQUENCE [LARGE SCALE GENOMIC DNA]</scope>
    <source>
        <strain evidence="2">HyVt-577</strain>
    </source>
</reference>
<dbReference type="InterPro" id="IPR036691">
    <property type="entry name" value="Endo/exonu/phosph_ase_sf"/>
</dbReference>
<evidence type="ECO:0000259" key="1">
    <source>
        <dbReference type="Pfam" id="PF03372"/>
    </source>
</evidence>
<organism evidence="2">
    <name type="scientific">Caldithrix abyssi</name>
    <dbReference type="NCBI Taxonomy" id="187145"/>
    <lineage>
        <taxon>Bacteria</taxon>
        <taxon>Pseudomonadati</taxon>
        <taxon>Calditrichota</taxon>
        <taxon>Calditrichia</taxon>
        <taxon>Calditrichales</taxon>
        <taxon>Calditrichaceae</taxon>
        <taxon>Caldithrix</taxon>
    </lineage>
</organism>
<feature type="domain" description="Endonuclease/exonuclease/phosphatase" evidence="1">
    <location>
        <begin position="56"/>
        <end position="272"/>
    </location>
</feature>
<dbReference type="GO" id="GO:0003824">
    <property type="term" value="F:catalytic activity"/>
    <property type="evidence" value="ECO:0007669"/>
    <property type="project" value="InterPro"/>
</dbReference>
<dbReference type="SUPFAM" id="SSF56219">
    <property type="entry name" value="DNase I-like"/>
    <property type="match status" value="1"/>
</dbReference>